<sequence length="225" mass="22546">MLRSSLVVFAALATANALSQVAPAPAPAAATALPGSSPAPTAVGTTGDVGAVTSCAPASCRLADGQRVELEIGETLNSALHKRGERFPLILATALRVDGHEVVPAGTRGVGEIVHAARSRGGGAAGELLIAARYLELDGQQLPLRGLSYGQSGQSRTNGAAAAAIVAGPFALFIRGREIEIPVGTRVQAKLAGDVHLPPRNPTGIDRATNAPPAALPIDGSGIAP</sequence>
<keyword evidence="4" id="KW-1185">Reference proteome</keyword>
<evidence type="ECO:0000313" key="3">
    <source>
        <dbReference type="EMBL" id="RNF81899.1"/>
    </source>
</evidence>
<organism evidence="3 4">
    <name type="scientific">Montanilutibacter psychrotolerans</name>
    <dbReference type="NCBI Taxonomy" id="1327343"/>
    <lineage>
        <taxon>Bacteria</taxon>
        <taxon>Pseudomonadati</taxon>
        <taxon>Pseudomonadota</taxon>
        <taxon>Gammaproteobacteria</taxon>
        <taxon>Lysobacterales</taxon>
        <taxon>Lysobacteraceae</taxon>
        <taxon>Montanilutibacter</taxon>
    </lineage>
</organism>
<accession>A0A3M8SL17</accession>
<gene>
    <name evidence="3" type="ORF">EER27_15795</name>
</gene>
<name>A0A3M8SL17_9GAMM</name>
<keyword evidence="2" id="KW-0732">Signal</keyword>
<reference evidence="3 4" key="1">
    <citation type="submission" date="2018-11" db="EMBL/GenBank/DDBJ databases">
        <title>Lysobacter cryohumiis sp. nov., isolated from soil in the Tianshan Mountains, Xinjiang, China.</title>
        <authorList>
            <person name="Luo Y."/>
            <person name="Sheng H."/>
        </authorList>
    </citation>
    <scope>NUCLEOTIDE SEQUENCE [LARGE SCALE GENOMIC DNA]</scope>
    <source>
        <strain evidence="3 4">ZS60</strain>
    </source>
</reference>
<evidence type="ECO:0000256" key="2">
    <source>
        <dbReference type="SAM" id="SignalP"/>
    </source>
</evidence>
<evidence type="ECO:0000256" key="1">
    <source>
        <dbReference type="SAM" id="MobiDB-lite"/>
    </source>
</evidence>
<dbReference type="EMBL" id="RIBS01000011">
    <property type="protein sequence ID" value="RNF81899.1"/>
    <property type="molecule type" value="Genomic_DNA"/>
</dbReference>
<feature type="chain" id="PRO_5018114412" evidence="2">
    <location>
        <begin position="20"/>
        <end position="225"/>
    </location>
</feature>
<dbReference type="RefSeq" id="WP_123089108.1">
    <property type="nucleotide sequence ID" value="NZ_RIBS01000011.1"/>
</dbReference>
<dbReference type="AlphaFoldDB" id="A0A3M8SL17"/>
<proteinExistence type="predicted"/>
<protein>
    <submittedName>
        <fullName evidence="3">Uncharacterized protein</fullName>
    </submittedName>
</protein>
<comment type="caution">
    <text evidence="3">The sequence shown here is derived from an EMBL/GenBank/DDBJ whole genome shotgun (WGS) entry which is preliminary data.</text>
</comment>
<feature type="signal peptide" evidence="2">
    <location>
        <begin position="1"/>
        <end position="19"/>
    </location>
</feature>
<feature type="region of interest" description="Disordered" evidence="1">
    <location>
        <begin position="201"/>
        <end position="225"/>
    </location>
</feature>
<dbReference type="Proteomes" id="UP000267049">
    <property type="component" value="Unassembled WGS sequence"/>
</dbReference>
<dbReference type="OrthoDB" id="117664at2"/>
<evidence type="ECO:0000313" key="4">
    <source>
        <dbReference type="Proteomes" id="UP000267049"/>
    </source>
</evidence>